<protein>
    <submittedName>
        <fullName evidence="2">Uncharacterized protein</fullName>
    </submittedName>
</protein>
<proteinExistence type="predicted"/>
<keyword evidence="3" id="KW-1185">Reference proteome</keyword>
<accession>A0A812TND8</accession>
<gene>
    <name evidence="2" type="ORF">SPIL2461_LOCUS13976</name>
</gene>
<sequence length="253" mass="26951">MRPLKLALSMKVKEGMLPSLAPSSQCHRCSCSIPAWRQHLWQLQAAQGVLQATQGARPSTWPLHQFSPGASRKHSSVRAWSGARTSCHIGAAAAGCSCIPAVFPEHTTPCLSGLCVHVHSVLGRVYFRRPGLTHELRSCFHSVCLGELAMQTSASFEEEYVSLDCPNCRTAAHVIRTWRVPTAPSVASEPAEESASAAAPQSLQADDAPASATANPSTPPQPTAEPEFGLPGAPLRPLSSTRNRSCQLACKPS</sequence>
<evidence type="ECO:0000256" key="1">
    <source>
        <dbReference type="SAM" id="MobiDB-lite"/>
    </source>
</evidence>
<comment type="caution">
    <text evidence="2">The sequence shown here is derived from an EMBL/GenBank/DDBJ whole genome shotgun (WGS) entry which is preliminary data.</text>
</comment>
<evidence type="ECO:0000313" key="3">
    <source>
        <dbReference type="Proteomes" id="UP000649617"/>
    </source>
</evidence>
<reference evidence="2" key="1">
    <citation type="submission" date="2021-02" db="EMBL/GenBank/DDBJ databases">
        <authorList>
            <person name="Dougan E. K."/>
            <person name="Rhodes N."/>
            <person name="Thang M."/>
            <person name="Chan C."/>
        </authorList>
    </citation>
    <scope>NUCLEOTIDE SEQUENCE</scope>
</reference>
<evidence type="ECO:0000313" key="2">
    <source>
        <dbReference type="EMBL" id="CAE7530569.1"/>
    </source>
</evidence>
<feature type="compositionally biased region" description="Low complexity" evidence="1">
    <location>
        <begin position="185"/>
        <end position="216"/>
    </location>
</feature>
<organism evidence="2 3">
    <name type="scientific">Symbiodinium pilosum</name>
    <name type="common">Dinoflagellate</name>
    <dbReference type="NCBI Taxonomy" id="2952"/>
    <lineage>
        <taxon>Eukaryota</taxon>
        <taxon>Sar</taxon>
        <taxon>Alveolata</taxon>
        <taxon>Dinophyceae</taxon>
        <taxon>Suessiales</taxon>
        <taxon>Symbiodiniaceae</taxon>
        <taxon>Symbiodinium</taxon>
    </lineage>
</organism>
<name>A0A812TND8_SYMPI</name>
<dbReference type="EMBL" id="CAJNIZ010031447">
    <property type="protein sequence ID" value="CAE7530569.1"/>
    <property type="molecule type" value="Genomic_DNA"/>
</dbReference>
<dbReference type="AlphaFoldDB" id="A0A812TND8"/>
<feature type="region of interest" description="Disordered" evidence="1">
    <location>
        <begin position="185"/>
        <end position="253"/>
    </location>
</feature>
<dbReference type="Proteomes" id="UP000649617">
    <property type="component" value="Unassembled WGS sequence"/>
</dbReference>